<comment type="caution">
    <text evidence="2">The sequence shown here is derived from an EMBL/GenBank/DDBJ whole genome shotgun (WGS) entry which is preliminary data.</text>
</comment>
<keyword evidence="5" id="KW-1185">Reference proteome</keyword>
<dbReference type="RefSeq" id="WP_109201909.1">
    <property type="nucleotide sequence ID" value="NZ_QEWS01000005.1"/>
</dbReference>
<feature type="chain" id="PRO_5015494528" evidence="1">
    <location>
        <begin position="18"/>
        <end position="90"/>
    </location>
</feature>
<name>A0A2U2AQK6_9GAMM</name>
<organism evidence="2 4">
    <name type="scientific">Ignatzschineria cameli</name>
    <dbReference type="NCBI Taxonomy" id="2182793"/>
    <lineage>
        <taxon>Bacteria</taxon>
        <taxon>Pseudomonadati</taxon>
        <taxon>Pseudomonadota</taxon>
        <taxon>Gammaproteobacteria</taxon>
        <taxon>Cardiobacteriales</taxon>
        <taxon>Ignatzschineriaceae</taxon>
        <taxon>Ignatzschineria</taxon>
    </lineage>
</organism>
<gene>
    <name evidence="2" type="ORF">DC077_07370</name>
    <name evidence="3" type="ORF">DC078_06990</name>
</gene>
<evidence type="ECO:0000313" key="5">
    <source>
        <dbReference type="Proteomes" id="UP000245217"/>
    </source>
</evidence>
<accession>A0A2U2AQK6</accession>
<evidence type="ECO:0000256" key="1">
    <source>
        <dbReference type="SAM" id="SignalP"/>
    </source>
</evidence>
<sequence>MFIIFFFTAFTSNLAYAQSDDEIKNIIIQQSIASYPKSCACPYNSAKNGSRCGKRSAYSKKGGYTPKCYPEDISPREIKEWKQRNNSRKR</sequence>
<feature type="signal peptide" evidence="1">
    <location>
        <begin position="1"/>
        <end position="17"/>
    </location>
</feature>
<dbReference type="Proteomes" id="UP000245059">
    <property type="component" value="Unassembled WGS sequence"/>
</dbReference>
<dbReference type="EMBL" id="QEWW01000004">
    <property type="protein sequence ID" value="PWD85893.1"/>
    <property type="molecule type" value="Genomic_DNA"/>
</dbReference>
<dbReference type="OrthoDB" id="5525214at2"/>
<proteinExistence type="predicted"/>
<dbReference type="EMBL" id="QEWV01000005">
    <property type="protein sequence ID" value="PWD91783.1"/>
    <property type="molecule type" value="Genomic_DNA"/>
</dbReference>
<protein>
    <submittedName>
        <fullName evidence="2">Uncharacterized protein</fullName>
    </submittedName>
</protein>
<evidence type="ECO:0000313" key="3">
    <source>
        <dbReference type="EMBL" id="PWD91783.1"/>
    </source>
</evidence>
<dbReference type="AlphaFoldDB" id="A0A2U2AQK6"/>
<keyword evidence="1" id="KW-0732">Signal</keyword>
<reference evidence="2" key="1">
    <citation type="journal article" date="2018" name="Genome Announc.">
        <title>Ignatzschineria cameli sp. nov., isolated from necrotic foot tissue of dromedaries (Camelus dromedarius) and associated maggots (Wohlfahrtia species) in Dubai.</title>
        <authorList>
            <person name="Tsang C.C."/>
            <person name="Tang J.Y."/>
            <person name="Fong J.Y."/>
            <person name="Kinne J."/>
            <person name="Lee H.H."/>
            <person name="Joseph M."/>
            <person name="Jose S."/>
            <person name="Schuster R.K."/>
            <person name="Tang Y."/>
            <person name="Sivakumar S."/>
            <person name="Chen J.H."/>
            <person name="Teng J.L."/>
            <person name="Lau S.K."/>
            <person name="Wernery U."/>
            <person name="Woo P.C."/>
        </authorList>
    </citation>
    <scope>NUCLEOTIDE SEQUENCE</scope>
    <source>
        <strain evidence="2">UAE-HKU57</strain>
        <strain evidence="3">UAE-HKU58</strain>
    </source>
</reference>
<dbReference type="Proteomes" id="UP000245217">
    <property type="component" value="Unassembled WGS sequence"/>
</dbReference>
<evidence type="ECO:0000313" key="2">
    <source>
        <dbReference type="EMBL" id="PWD85893.1"/>
    </source>
</evidence>
<reference evidence="4 5" key="2">
    <citation type="submission" date="2018-05" db="EMBL/GenBank/DDBJ databases">
        <title>Ignatzschineria dubaiensis sp. nov., isolated from necrotic foot tissues of dromedaries (Camelus dromedarius) and associated maggots in Dubai, United Arab Emirates.</title>
        <authorList>
            <person name="Tsang C.C."/>
            <person name="Tang J.Y.M."/>
            <person name="Fong J.Y.H."/>
            <person name="Kinne J."/>
            <person name="Lee H.H."/>
            <person name="Joseph M."/>
            <person name="Jose S."/>
            <person name="Schuster R.K."/>
            <person name="Tang Y."/>
            <person name="Sivakumar S."/>
            <person name="Chen J.H.K."/>
            <person name="Teng J.L.L."/>
            <person name="Lau S.K.P."/>
            <person name="Wernery U."/>
            <person name="Woo P.C.Y."/>
        </authorList>
    </citation>
    <scope>NUCLEOTIDE SEQUENCE [LARGE SCALE GENOMIC DNA]</scope>
    <source>
        <strain evidence="4">UAE-HKU57</strain>
        <strain evidence="5">UAE-HKU58</strain>
    </source>
</reference>
<evidence type="ECO:0000313" key="4">
    <source>
        <dbReference type="Proteomes" id="UP000245059"/>
    </source>
</evidence>